<accession>A0A4P6ZVW3</accession>
<dbReference type="RefSeq" id="WP_134209187.1">
    <property type="nucleotide sequence ID" value="NZ_CP038015.1"/>
</dbReference>
<dbReference type="EMBL" id="CP038015">
    <property type="protein sequence ID" value="QBP40467.1"/>
    <property type="molecule type" value="Genomic_DNA"/>
</dbReference>
<dbReference type="OrthoDB" id="2417337at2"/>
<sequence length="180" mass="20716">MDKNCSAASNYLVSFNTIALVPIRIENKLYTRVLENHTEFLVKMKPSSIIKKSLIFYGNTFKQATFFSREAIGRVHKTPLLISRDYGVPLVMFPTLSAESEGNIWISFSAVKWFSLDSHKQCLVHFTNSIVLPVNVSRSTMYRQYSLSHFLADEFQNRSNKIDHPFSQSILMSPNKKTKR</sequence>
<name>A0A4P6ZVW3_9BACL</name>
<dbReference type="GO" id="GO:0030420">
    <property type="term" value="P:establishment of competence for transformation"/>
    <property type="evidence" value="ECO:0007669"/>
    <property type="project" value="InterPro"/>
</dbReference>
<evidence type="ECO:0008006" key="3">
    <source>
        <dbReference type="Google" id="ProtNLM"/>
    </source>
</evidence>
<evidence type="ECO:0000313" key="1">
    <source>
        <dbReference type="EMBL" id="QBP40467.1"/>
    </source>
</evidence>
<reference evidence="1 2" key="1">
    <citation type="submission" date="2019-03" db="EMBL/GenBank/DDBJ databases">
        <title>Complete genome sequence of Paenisporosarcina antarctica CGMCC 1.6503T.</title>
        <authorList>
            <person name="Rong J.-C."/>
            <person name="Chi N.-Y."/>
            <person name="Zhang Q.-F."/>
        </authorList>
    </citation>
    <scope>NUCLEOTIDE SEQUENCE [LARGE SCALE GENOMIC DNA]</scope>
    <source>
        <strain evidence="1 2">CGMCC 1.6503</strain>
    </source>
</reference>
<organism evidence="1 2">
    <name type="scientific">Paenisporosarcina antarctica</name>
    <dbReference type="NCBI Taxonomy" id="417367"/>
    <lineage>
        <taxon>Bacteria</taxon>
        <taxon>Bacillati</taxon>
        <taxon>Bacillota</taxon>
        <taxon>Bacilli</taxon>
        <taxon>Bacillales</taxon>
        <taxon>Caryophanaceae</taxon>
        <taxon>Paenisporosarcina</taxon>
    </lineage>
</organism>
<keyword evidence="2" id="KW-1185">Reference proteome</keyword>
<proteinExistence type="predicted"/>
<gene>
    <name evidence="1" type="ORF">E2636_04685</name>
</gene>
<dbReference type="Pfam" id="PF06338">
    <property type="entry name" value="ComK"/>
    <property type="match status" value="1"/>
</dbReference>
<dbReference type="AlphaFoldDB" id="A0A4P6ZVW3"/>
<protein>
    <recommendedName>
        <fullName evidence="3">Competence protein</fullName>
    </recommendedName>
</protein>
<dbReference type="Proteomes" id="UP000294292">
    <property type="component" value="Chromosome"/>
</dbReference>
<dbReference type="InterPro" id="IPR010461">
    <property type="entry name" value="ComK"/>
</dbReference>
<evidence type="ECO:0000313" key="2">
    <source>
        <dbReference type="Proteomes" id="UP000294292"/>
    </source>
</evidence>
<dbReference type="KEGG" id="panc:E2636_04685"/>